<dbReference type="RefSeq" id="WP_002858750.1">
    <property type="nucleotide sequence ID" value="NZ_CP101195.1"/>
</dbReference>
<dbReference type="InterPro" id="IPR009003">
    <property type="entry name" value="Peptidase_S1_PA"/>
</dbReference>
<gene>
    <name evidence="5" type="ORF">B7A03_07575</name>
    <name evidence="6" type="ORF">BFD99_02860</name>
    <name evidence="4" type="ORF">C1418_07625</name>
    <name evidence="3" type="ORF">E8P16_09000</name>
    <name evidence="7" type="ORF">GNO00_07150</name>
</gene>
<evidence type="ECO:0000313" key="3">
    <source>
        <dbReference type="EMBL" id="EAJ9719557.1"/>
    </source>
</evidence>
<comment type="caution">
    <text evidence="4">The sequence shown here is derived from an EMBL/GenBank/DDBJ whole genome shotgun (WGS) entry which is preliminary data.</text>
</comment>
<evidence type="ECO:0000259" key="2">
    <source>
        <dbReference type="PROSITE" id="PS51691"/>
    </source>
</evidence>
<dbReference type="Gene3D" id="2.40.10.120">
    <property type="match status" value="1"/>
</dbReference>
<dbReference type="Proteomes" id="UP000349590">
    <property type="component" value="Unassembled WGS sequence"/>
</dbReference>
<dbReference type="EMBL" id="AACHYE010000016">
    <property type="protein sequence ID" value="EAK6413862.1"/>
    <property type="molecule type" value="Genomic_DNA"/>
</dbReference>
<proteinExistence type="predicted"/>
<evidence type="ECO:0000313" key="10">
    <source>
        <dbReference type="Proteomes" id="UP000392616"/>
    </source>
</evidence>
<dbReference type="InterPro" id="IPR030396">
    <property type="entry name" value="Peptidase_S6_dom"/>
</dbReference>
<dbReference type="EMBL" id="AACFWJ010000008">
    <property type="protein sequence ID" value="EAK3959681.1"/>
    <property type="molecule type" value="Genomic_DNA"/>
</dbReference>
<accession>A0A2U0QPE7</accession>
<evidence type="ECO:0000313" key="7">
    <source>
        <dbReference type="EMBL" id="EDP7181330.1"/>
    </source>
</evidence>
<name>A0A2U0QPE7_CAMJU</name>
<dbReference type="Pfam" id="PF02395">
    <property type="entry name" value="Peptidase_S6"/>
    <property type="match status" value="1"/>
</dbReference>
<dbReference type="Proteomes" id="UP000466051">
    <property type="component" value="Unassembled WGS sequence"/>
</dbReference>
<dbReference type="Proteomes" id="UP000335162">
    <property type="component" value="Unassembled WGS sequence"/>
</dbReference>
<evidence type="ECO:0000256" key="1">
    <source>
        <dbReference type="SAM" id="MobiDB-lite"/>
    </source>
</evidence>
<dbReference type="EMBL" id="AACCII010000012">
    <property type="protein sequence ID" value="EAJ9719557.1"/>
    <property type="molecule type" value="Genomic_DNA"/>
</dbReference>
<dbReference type="PROSITE" id="PS51691">
    <property type="entry name" value="PEPTIDASE_S6"/>
    <property type="match status" value="1"/>
</dbReference>
<feature type="region of interest" description="Disordered" evidence="1">
    <location>
        <begin position="1"/>
        <end position="21"/>
    </location>
</feature>
<evidence type="ECO:0000313" key="6">
    <source>
        <dbReference type="EMBL" id="EAL3734918.1"/>
    </source>
</evidence>
<dbReference type="SUPFAM" id="SSF50494">
    <property type="entry name" value="Trypsin-like serine proteases"/>
    <property type="match status" value="1"/>
</dbReference>
<evidence type="ECO:0000313" key="9">
    <source>
        <dbReference type="Proteomes" id="UP000349590"/>
    </source>
</evidence>
<evidence type="ECO:0000313" key="12">
    <source>
        <dbReference type="Proteomes" id="UP000466051"/>
    </source>
</evidence>
<reference evidence="4 11" key="2">
    <citation type="submission" date="2018-05" db="EMBL/GenBank/DDBJ databases">
        <authorList>
            <consortium name="PulseNet: The National Subtyping Network for Foodborne Disease Surveillance"/>
            <person name="Tarr C.L."/>
            <person name="Trees E."/>
            <person name="Katz L.S."/>
            <person name="Carleton-Romer H.A."/>
            <person name="Stroika S."/>
            <person name="Kucerova Z."/>
            <person name="Roache K.F."/>
            <person name="Sabol A.L."/>
            <person name="Besser J."/>
            <person name="Gerner-Smidt P."/>
        </authorList>
    </citation>
    <scope>NUCLEOTIDE SEQUENCE [LARGE SCALE GENOMIC DNA]</scope>
    <source>
        <strain evidence="4 11">PNUSAC003589</strain>
        <strain evidence="3 9">PNUSAC009041</strain>
        <strain evidence="7 12">PNUSAC013726</strain>
    </source>
</reference>
<reference evidence="8 10" key="1">
    <citation type="submission" date="2018-05" db="EMBL/GenBank/DDBJ databases">
        <authorList>
            <consortium name="NARMS: The National Antimicrobial Resistance Monitoring System"/>
        </authorList>
    </citation>
    <scope>NUCLEOTIDE SEQUENCE [LARGE SCALE GENOMIC DNA]</scope>
    <source>
        <strain evidence="5 10">CVM N62988</strain>
        <strain evidence="6 8">FSIS1607212</strain>
    </source>
</reference>
<dbReference type="EMBL" id="AANOAG010000009">
    <property type="protein sequence ID" value="EDP7181330.1"/>
    <property type="molecule type" value="Genomic_DNA"/>
</dbReference>
<evidence type="ECO:0000313" key="11">
    <source>
        <dbReference type="Proteomes" id="UP000410873"/>
    </source>
</evidence>
<feature type="domain" description="Peptidase S6" evidence="2">
    <location>
        <begin position="1"/>
        <end position="64"/>
    </location>
</feature>
<organism evidence="4 11">
    <name type="scientific">Campylobacter jejuni</name>
    <dbReference type="NCBI Taxonomy" id="197"/>
    <lineage>
        <taxon>Bacteria</taxon>
        <taxon>Pseudomonadati</taxon>
        <taxon>Campylobacterota</taxon>
        <taxon>Epsilonproteobacteria</taxon>
        <taxon>Campylobacterales</taxon>
        <taxon>Campylobacteraceae</taxon>
        <taxon>Campylobacter</taxon>
    </lineage>
</organism>
<dbReference type="EMBL" id="AACNRY010000004">
    <property type="protein sequence ID" value="EAL3734918.1"/>
    <property type="molecule type" value="Genomic_DNA"/>
</dbReference>
<dbReference type="AlphaFoldDB" id="A0A2U0QPE7"/>
<evidence type="ECO:0000313" key="5">
    <source>
        <dbReference type="EMBL" id="EAK6413862.1"/>
    </source>
</evidence>
<evidence type="ECO:0000313" key="8">
    <source>
        <dbReference type="Proteomes" id="UP000335162"/>
    </source>
</evidence>
<dbReference type="GO" id="GO:0004175">
    <property type="term" value="F:endopeptidase activity"/>
    <property type="evidence" value="ECO:0007669"/>
    <property type="project" value="InterPro"/>
</dbReference>
<evidence type="ECO:0000313" key="4">
    <source>
        <dbReference type="EMBL" id="EAK3959681.1"/>
    </source>
</evidence>
<sequence length="64" mass="7391">MQFLNYTNDKRNPFTSSSISGDSGSRVYVYDKMDKKWYLVGVVSTSNCNVHFTMDILVCRLIML</sequence>
<dbReference type="Proteomes" id="UP000410873">
    <property type="component" value="Unassembled WGS sequence"/>
</dbReference>
<protein>
    <recommendedName>
        <fullName evidence="2">Peptidase S6 domain-containing protein</fullName>
    </recommendedName>
</protein>
<dbReference type="Proteomes" id="UP000392616">
    <property type="component" value="Unassembled WGS sequence"/>
</dbReference>